<sequence length="223" mass="24050">MEVKAQKSVPVSGDLFEDTMDGYFPFRESVRQMMARNGFAAAWISLAHAPMMDLPDVAADAPVPLRLRPEAAGTIRSMAVIAVASVKGLRLRGAARWSWLGPRQGADETFDPAWRLAEPVFVRGIGLLPLRGDDEAIETEGFGRIASAHADSPVRLCQGDLPQTDARLWGVDAQDAIVREDLLPRPGLYGARPGGDGGAREVLAVSLTDPNRAALAERIAQDR</sequence>
<reference evidence="2" key="1">
    <citation type="journal article" date="2019" name="Int. J. Syst. Evol. Microbiol.">
        <title>The Global Catalogue of Microorganisms (GCM) 10K type strain sequencing project: providing services to taxonomists for standard genome sequencing and annotation.</title>
        <authorList>
            <consortium name="The Broad Institute Genomics Platform"/>
            <consortium name="The Broad Institute Genome Sequencing Center for Infectious Disease"/>
            <person name="Wu L."/>
            <person name="Ma J."/>
        </authorList>
    </citation>
    <scope>NUCLEOTIDE SEQUENCE [LARGE SCALE GENOMIC DNA]</scope>
    <source>
        <strain evidence="2">KCTC 52366</strain>
    </source>
</reference>
<dbReference type="Proteomes" id="UP001595632">
    <property type="component" value="Unassembled WGS sequence"/>
</dbReference>
<keyword evidence="2" id="KW-1185">Reference proteome</keyword>
<comment type="caution">
    <text evidence="1">The sequence shown here is derived from an EMBL/GenBank/DDBJ whole genome shotgun (WGS) entry which is preliminary data.</text>
</comment>
<evidence type="ECO:0000313" key="1">
    <source>
        <dbReference type="EMBL" id="MFC3144127.1"/>
    </source>
</evidence>
<accession>A0ABV7GWI1</accession>
<protein>
    <submittedName>
        <fullName evidence="1">Uncharacterized protein</fullName>
    </submittedName>
</protein>
<proteinExistence type="predicted"/>
<evidence type="ECO:0000313" key="2">
    <source>
        <dbReference type="Proteomes" id="UP001595632"/>
    </source>
</evidence>
<name>A0ABV7GWI1_9RHOB</name>
<gene>
    <name evidence="1" type="ORF">ACFOGP_15510</name>
</gene>
<dbReference type="EMBL" id="JBHRTB010000010">
    <property type="protein sequence ID" value="MFC3144127.1"/>
    <property type="molecule type" value="Genomic_DNA"/>
</dbReference>
<dbReference type="RefSeq" id="WP_275631388.1">
    <property type="nucleotide sequence ID" value="NZ_JARGYD010000001.1"/>
</dbReference>
<organism evidence="1 2">
    <name type="scientific">Psychromarinibacter halotolerans</name>
    <dbReference type="NCBI Taxonomy" id="1775175"/>
    <lineage>
        <taxon>Bacteria</taxon>
        <taxon>Pseudomonadati</taxon>
        <taxon>Pseudomonadota</taxon>
        <taxon>Alphaproteobacteria</taxon>
        <taxon>Rhodobacterales</taxon>
        <taxon>Paracoccaceae</taxon>
        <taxon>Psychromarinibacter</taxon>
    </lineage>
</organism>